<dbReference type="InterPro" id="IPR018865">
    <property type="entry name" value="STK19-like"/>
</dbReference>
<dbReference type="PANTHER" id="PTHR15243:SF0">
    <property type="entry name" value="SERINE_THREONINE-PROTEIN KINASE 19"/>
    <property type="match status" value="1"/>
</dbReference>
<accession>A0A7S2TV59</accession>
<dbReference type="PANTHER" id="PTHR15243">
    <property type="entry name" value="SERINE/THREONINE-PROTEIN KINASE 19"/>
    <property type="match status" value="1"/>
</dbReference>
<dbReference type="AlphaFoldDB" id="A0A7S2TV59"/>
<reference evidence="2" key="1">
    <citation type="submission" date="2021-01" db="EMBL/GenBank/DDBJ databases">
        <authorList>
            <person name="Corre E."/>
            <person name="Pelletier E."/>
            <person name="Niang G."/>
            <person name="Scheremetjew M."/>
            <person name="Finn R."/>
            <person name="Kale V."/>
            <person name="Holt S."/>
            <person name="Cochrane G."/>
            <person name="Meng A."/>
            <person name="Brown T."/>
            <person name="Cohen L."/>
        </authorList>
    </citation>
    <scope>NUCLEOTIDE SEQUENCE</scope>
    <source>
        <strain evidence="2">CCMP622</strain>
    </source>
</reference>
<name>A0A7S2TV59_9EUKA</name>
<comment type="similarity">
    <text evidence="1">Belongs to the STK19 family.</text>
</comment>
<sequence length="259" mass="30012">MKRLRDAELEAPQAKRFVIEDDDFEFDVNDFPSDTLAAVQSIAQTRNPKHVVLRHQVYTMVRNRTIVDRELDKLRRNGKIRVFELPSIGRDCQGIMLTADYASTVRGIIEEENKDSMRRVGERFLEILPKIPFSDVSRTKLLSLLGKTFQSSPTSSISHLIRIGVLTRKGLSDYNVTIPDIGTFMVEIKKARKEIISIIKKRMYREILQKELEKMSLKKSRMSLKYHLMDLQGLQLLDFVETNMGALVRIPKEDFKVKQ</sequence>
<protein>
    <submittedName>
        <fullName evidence="2">Uncharacterized protein</fullName>
    </submittedName>
</protein>
<evidence type="ECO:0000313" key="2">
    <source>
        <dbReference type="EMBL" id="CAD9770566.1"/>
    </source>
</evidence>
<organism evidence="2">
    <name type="scientific">Lotharella oceanica</name>
    <dbReference type="NCBI Taxonomy" id="641309"/>
    <lineage>
        <taxon>Eukaryota</taxon>
        <taxon>Sar</taxon>
        <taxon>Rhizaria</taxon>
        <taxon>Cercozoa</taxon>
        <taxon>Chlorarachniophyceae</taxon>
        <taxon>Lotharella</taxon>
    </lineage>
</organism>
<proteinExistence type="inferred from homology"/>
<dbReference type="Pfam" id="PF10494">
    <property type="entry name" value="Stk19"/>
    <property type="match status" value="1"/>
</dbReference>
<evidence type="ECO:0000256" key="1">
    <source>
        <dbReference type="ARBA" id="ARBA00093458"/>
    </source>
</evidence>
<dbReference type="EMBL" id="HBHP01023399">
    <property type="protein sequence ID" value="CAD9770566.1"/>
    <property type="molecule type" value="Transcribed_RNA"/>
</dbReference>
<gene>
    <name evidence="2" type="ORF">LSP00402_LOCUS14552</name>
</gene>